<dbReference type="Proteomes" id="UP000184330">
    <property type="component" value="Unassembled WGS sequence"/>
</dbReference>
<dbReference type="GO" id="GO:0046872">
    <property type="term" value="F:metal ion binding"/>
    <property type="evidence" value="ECO:0007669"/>
    <property type="project" value="UniProtKB-KW"/>
</dbReference>
<dbReference type="GO" id="GO:0004000">
    <property type="term" value="F:adenosine deaminase activity"/>
    <property type="evidence" value="ECO:0007669"/>
    <property type="project" value="TreeGrafter"/>
</dbReference>
<gene>
    <name evidence="5" type="ORF">PAC_06940</name>
</gene>
<dbReference type="Pfam" id="PF00962">
    <property type="entry name" value="A_deaminase"/>
    <property type="match status" value="1"/>
</dbReference>
<organism evidence="5 6">
    <name type="scientific">Phialocephala subalpina</name>
    <dbReference type="NCBI Taxonomy" id="576137"/>
    <lineage>
        <taxon>Eukaryota</taxon>
        <taxon>Fungi</taxon>
        <taxon>Dikarya</taxon>
        <taxon>Ascomycota</taxon>
        <taxon>Pezizomycotina</taxon>
        <taxon>Leotiomycetes</taxon>
        <taxon>Helotiales</taxon>
        <taxon>Mollisiaceae</taxon>
        <taxon>Phialocephala</taxon>
        <taxon>Phialocephala fortinii species complex</taxon>
    </lineage>
</organism>
<feature type="domain" description="Adenosine deaminase" evidence="4">
    <location>
        <begin position="284"/>
        <end position="586"/>
    </location>
</feature>
<dbReference type="STRING" id="576137.A0A1L7WW99"/>
<comment type="cofactor">
    <cofactor evidence="1">
        <name>Zn(2+)</name>
        <dbReference type="ChEBI" id="CHEBI:29105"/>
    </cofactor>
</comment>
<evidence type="ECO:0000313" key="5">
    <source>
        <dbReference type="EMBL" id="CZR57051.1"/>
    </source>
</evidence>
<evidence type="ECO:0000256" key="1">
    <source>
        <dbReference type="ARBA" id="ARBA00001947"/>
    </source>
</evidence>
<dbReference type="InterPro" id="IPR001365">
    <property type="entry name" value="A_deaminase_dom"/>
</dbReference>
<dbReference type="InterPro" id="IPR032466">
    <property type="entry name" value="Metal_Hydrolase"/>
</dbReference>
<evidence type="ECO:0000256" key="3">
    <source>
        <dbReference type="ARBA" id="ARBA00022801"/>
    </source>
</evidence>
<dbReference type="GO" id="GO:0006154">
    <property type="term" value="P:adenosine catabolic process"/>
    <property type="evidence" value="ECO:0007669"/>
    <property type="project" value="TreeGrafter"/>
</dbReference>
<keyword evidence="2" id="KW-0479">Metal-binding</keyword>
<keyword evidence="3" id="KW-0378">Hydrolase</keyword>
<dbReference type="AlphaFoldDB" id="A0A1L7WW99"/>
<sequence length="619" mass="71557">MGCFCWNDIDKTDDPVEEVKAQVQKPFTQPHRRLQKMYHYGRPEPKAESDWRAIISGDITSVEDYTKAVEQLQAAEKERAFDAKVTAASSDIEKRAANLVRKIQAYDWDHTYGKPHDSDGNPTEKRTQGEHFLGNVDLINKTELMKVAKRMPKGAHLHIHWNSCLPARFLIRQARDIKAMYIRSTLPLTTLEHFATSRISFMVMTPYEATHTKGSDDDEKETPLGNVFDAHYIPNTWMPYKQFQEEFVFPGDFGETLTRTERAERWLEHKMLISEEEAHSCRQTGHGIWEKFNYRTQMMKGLFAYESAFRNYTRACIKDFVKDNIQYAEIRPNFMSTNSLKTDDGTGSIGNEGIMKIINDELQSTMEELRRNGQYFGGMKVIYCTPRSFKKEQVSAALDECIDLKHKYKNLLCGFDLVGHEEMGNELRHFIPEFLDFQKKCREQKLDIPFLFHCGETLEVGDKVDGNLFDAVLLKAKRIGHGYAIARHPMIMDIFKEKNIAIESCPISNEILGLTPVIAGHNLPILLANNVPCTINSDNATFYRSSLSHDFYQVMIGSESMNLHGWKQLAKWSLEHSCMTPDEMASVTAEWQTRWDAFCQWIVDEYSFLDYWEPRPGRH</sequence>
<name>A0A1L7WW99_9HELO</name>
<dbReference type="OrthoDB" id="7202371at2759"/>
<dbReference type="Gene3D" id="3.20.20.140">
    <property type="entry name" value="Metal-dependent hydrolases"/>
    <property type="match status" value="1"/>
</dbReference>
<reference evidence="5 6" key="1">
    <citation type="submission" date="2016-03" db="EMBL/GenBank/DDBJ databases">
        <authorList>
            <person name="Ploux O."/>
        </authorList>
    </citation>
    <scope>NUCLEOTIDE SEQUENCE [LARGE SCALE GENOMIC DNA]</scope>
    <source>
        <strain evidence="5 6">UAMH 11012</strain>
    </source>
</reference>
<accession>A0A1L7WW99</accession>
<proteinExistence type="predicted"/>
<keyword evidence="6" id="KW-1185">Reference proteome</keyword>
<dbReference type="EMBL" id="FJOG01000009">
    <property type="protein sequence ID" value="CZR57051.1"/>
    <property type="molecule type" value="Genomic_DNA"/>
</dbReference>
<evidence type="ECO:0000313" key="6">
    <source>
        <dbReference type="Proteomes" id="UP000184330"/>
    </source>
</evidence>
<dbReference type="PANTHER" id="PTHR11409">
    <property type="entry name" value="ADENOSINE DEAMINASE"/>
    <property type="match status" value="1"/>
</dbReference>
<protein>
    <submittedName>
        <fullName evidence="5">Related to CECR1 protein</fullName>
    </submittedName>
</protein>
<evidence type="ECO:0000259" key="4">
    <source>
        <dbReference type="Pfam" id="PF00962"/>
    </source>
</evidence>
<dbReference type="GO" id="GO:0046103">
    <property type="term" value="P:inosine biosynthetic process"/>
    <property type="evidence" value="ECO:0007669"/>
    <property type="project" value="TreeGrafter"/>
</dbReference>
<evidence type="ECO:0000256" key="2">
    <source>
        <dbReference type="ARBA" id="ARBA00022723"/>
    </source>
</evidence>
<dbReference type="InterPro" id="IPR006330">
    <property type="entry name" value="Ado/ade_deaminase"/>
</dbReference>
<dbReference type="PANTHER" id="PTHR11409:SF37">
    <property type="entry name" value="ADENOSINE DEAMINASE DOMAIN-CONTAINING PROTEIN"/>
    <property type="match status" value="1"/>
</dbReference>
<dbReference type="SUPFAM" id="SSF51556">
    <property type="entry name" value="Metallo-dependent hydrolases"/>
    <property type="match status" value="1"/>
</dbReference>